<sequence length="296" mass="33356">MNNNELRIKQYYPSEPPQTAESSSTLTSAGSPQEDEKPKAPRGTFKNKPSKRVKLLSVYKDIYPPRTPHKEKSAAWHKIIDAVNRAFPDDVPVHIDSCKMQVEKTVASYASTFSEHAINLNSGSSRRTTELEQLAFDIWIMKQEDNKAGNRKPRSQEKLGRCITENGERYSKKQKGACTSRPKVKQVVIDAEAEEPFGESSQFKFAVLAGPSNQQTSYEIDSNNYYSGDFNDGGILKSNSSLDRGKTVEPAPPLKQKIMDRQNKFQDDTTKLLKRSVELQEKILVALEKLININSK</sequence>
<dbReference type="OrthoDB" id="2221372at2759"/>
<dbReference type="InParanoid" id="S2JT86"/>
<reference evidence="3" key="1">
    <citation type="submission" date="2013-05" db="EMBL/GenBank/DDBJ databases">
        <title>The Genome sequence of Mucor circinelloides f. circinelloides 1006PhL.</title>
        <authorList>
            <consortium name="The Broad Institute Genomics Platform"/>
            <person name="Cuomo C."/>
            <person name="Earl A."/>
            <person name="Findley K."/>
            <person name="Lee S.C."/>
            <person name="Walker B."/>
            <person name="Young S."/>
            <person name="Zeng Q."/>
            <person name="Gargeya S."/>
            <person name="Fitzgerald M."/>
            <person name="Haas B."/>
            <person name="Abouelleil A."/>
            <person name="Allen A.W."/>
            <person name="Alvarado L."/>
            <person name="Arachchi H.M."/>
            <person name="Berlin A.M."/>
            <person name="Chapman S.B."/>
            <person name="Gainer-Dewar J."/>
            <person name="Goldberg J."/>
            <person name="Griggs A."/>
            <person name="Gujja S."/>
            <person name="Hansen M."/>
            <person name="Howarth C."/>
            <person name="Imamovic A."/>
            <person name="Ireland A."/>
            <person name="Larimer J."/>
            <person name="McCowan C."/>
            <person name="Murphy C."/>
            <person name="Pearson M."/>
            <person name="Poon T.W."/>
            <person name="Priest M."/>
            <person name="Roberts A."/>
            <person name="Saif S."/>
            <person name="Shea T."/>
            <person name="Sisk P."/>
            <person name="Sykes S."/>
            <person name="Wortman J."/>
            <person name="Nusbaum C."/>
            <person name="Birren B."/>
        </authorList>
    </citation>
    <scope>NUCLEOTIDE SEQUENCE [LARGE SCALE GENOMIC DNA]</scope>
    <source>
        <strain evidence="3">1006PhL</strain>
    </source>
</reference>
<dbReference type="VEuPathDB" id="FungiDB:HMPREF1544_01413"/>
<proteinExistence type="predicted"/>
<organism evidence="2 3">
    <name type="scientific">Mucor circinelloides f. circinelloides (strain 1006PhL)</name>
    <name type="common">Mucormycosis agent</name>
    <name type="synonym">Calyptromyces circinelloides</name>
    <dbReference type="NCBI Taxonomy" id="1220926"/>
    <lineage>
        <taxon>Eukaryota</taxon>
        <taxon>Fungi</taxon>
        <taxon>Fungi incertae sedis</taxon>
        <taxon>Mucoromycota</taxon>
        <taxon>Mucoromycotina</taxon>
        <taxon>Mucoromycetes</taxon>
        <taxon>Mucorales</taxon>
        <taxon>Mucorineae</taxon>
        <taxon>Mucoraceae</taxon>
        <taxon>Mucor</taxon>
    </lineage>
</organism>
<gene>
    <name evidence="2" type="ORF">HMPREF1544_01413</name>
</gene>
<evidence type="ECO:0000313" key="3">
    <source>
        <dbReference type="Proteomes" id="UP000014254"/>
    </source>
</evidence>
<dbReference type="OMA" id="AFDIWIM"/>
<dbReference type="EMBL" id="KE123906">
    <property type="protein sequence ID" value="EPB91702.1"/>
    <property type="molecule type" value="Genomic_DNA"/>
</dbReference>
<dbReference type="Proteomes" id="UP000014254">
    <property type="component" value="Unassembled WGS sequence"/>
</dbReference>
<keyword evidence="3" id="KW-1185">Reference proteome</keyword>
<dbReference type="AlphaFoldDB" id="S2JT86"/>
<evidence type="ECO:0000256" key="1">
    <source>
        <dbReference type="SAM" id="MobiDB-lite"/>
    </source>
</evidence>
<accession>S2JT86</accession>
<feature type="compositionally biased region" description="Polar residues" evidence="1">
    <location>
        <begin position="17"/>
        <end position="31"/>
    </location>
</feature>
<evidence type="ECO:0000313" key="2">
    <source>
        <dbReference type="EMBL" id="EPB91702.1"/>
    </source>
</evidence>
<feature type="region of interest" description="Disordered" evidence="1">
    <location>
        <begin position="1"/>
        <end position="50"/>
    </location>
</feature>
<name>S2JT86_MUCC1</name>
<protein>
    <submittedName>
        <fullName evidence="2">Uncharacterized protein</fullName>
    </submittedName>
</protein>